<protein>
    <recommendedName>
        <fullName evidence="1">OB domain-containing protein</fullName>
    </recommendedName>
</protein>
<evidence type="ECO:0000313" key="3">
    <source>
        <dbReference type="Proteomes" id="UP000197153"/>
    </source>
</evidence>
<proteinExistence type="predicted"/>
<dbReference type="Proteomes" id="UP000197153">
    <property type="component" value="Chromosome 2"/>
</dbReference>
<dbReference type="KEGG" id="nao:Y958_20535"/>
<keyword evidence="3" id="KW-1185">Reference proteome</keyword>
<dbReference type="CDD" id="cd04485">
    <property type="entry name" value="DnaE_OBF"/>
    <property type="match status" value="1"/>
</dbReference>
<name>A0A248JXK0_9PROT</name>
<evidence type="ECO:0000259" key="1">
    <source>
        <dbReference type="Pfam" id="PF01336"/>
    </source>
</evidence>
<dbReference type="GO" id="GO:0003676">
    <property type="term" value="F:nucleic acid binding"/>
    <property type="evidence" value="ECO:0007669"/>
    <property type="project" value="InterPro"/>
</dbReference>
<dbReference type="InterPro" id="IPR004365">
    <property type="entry name" value="NA-bd_OB_tRNA"/>
</dbReference>
<accession>A0A248JXK0</accession>
<feature type="domain" description="OB" evidence="1">
    <location>
        <begin position="24"/>
        <end position="85"/>
    </location>
</feature>
<reference evidence="2 3" key="1">
    <citation type="submission" date="2017-06" db="EMBL/GenBank/DDBJ databases">
        <title>Complete genome sequence of Nitrospirillum amazonense strain CBAmC, an endophytic nitrogen-fixing and plant growth-promoting bacterium, isolated from sugarcane.</title>
        <authorList>
            <person name="Schwab S."/>
            <person name="dos Santos Teixeira K.R."/>
            <person name="Simoes Araujo J.L."/>
            <person name="Soares Vidal M."/>
            <person name="Borges de Freitas H.R."/>
            <person name="Rivello Crivelaro A.L."/>
            <person name="Bueno de Camargo Nunes A."/>
            <person name="dos Santos C.M."/>
            <person name="Palmeira da Silva Rosa D."/>
            <person name="da Silva Padilha D."/>
            <person name="da Silva E."/>
            <person name="Araujo Terra L."/>
            <person name="Soares Mendes V."/>
            <person name="Farinelli L."/>
            <person name="Magalhaes Cruz L."/>
            <person name="Baldani J.I."/>
        </authorList>
    </citation>
    <scope>NUCLEOTIDE SEQUENCE [LARGE SCALE GENOMIC DNA]</scope>
    <source>
        <strain evidence="2 3">CBAmC</strain>
    </source>
</reference>
<dbReference type="AlphaFoldDB" id="A0A248JXK0"/>
<sequence>MLPSLKDGARVAVASLVLIRQQPGTASGVIFETLEDETGIVNAIIWPSLFAKQRREVLTATMLGVHGRLQREGDVIHVIADRLVDLGHILRGLTELDGPFETPLPRADEVRRPEPGSLRLVYGEGRNFK</sequence>
<organism evidence="2 3">
    <name type="scientific">Nitrospirillum viridazoti CBAmc</name>
    <dbReference type="NCBI Taxonomy" id="1441467"/>
    <lineage>
        <taxon>Bacteria</taxon>
        <taxon>Pseudomonadati</taxon>
        <taxon>Pseudomonadota</taxon>
        <taxon>Alphaproteobacteria</taxon>
        <taxon>Rhodospirillales</taxon>
        <taxon>Azospirillaceae</taxon>
        <taxon>Nitrospirillum</taxon>
        <taxon>Nitrospirillum viridazoti</taxon>
    </lineage>
</organism>
<dbReference type="Pfam" id="PF01336">
    <property type="entry name" value="tRNA_anti-codon"/>
    <property type="match status" value="1"/>
</dbReference>
<gene>
    <name evidence="2" type="ORF">Y958_20535</name>
</gene>
<dbReference type="EMBL" id="CP022111">
    <property type="protein sequence ID" value="ASG23221.1"/>
    <property type="molecule type" value="Genomic_DNA"/>
</dbReference>
<evidence type="ECO:0000313" key="2">
    <source>
        <dbReference type="EMBL" id="ASG23221.1"/>
    </source>
</evidence>